<dbReference type="SUPFAM" id="SSF50630">
    <property type="entry name" value="Acid proteases"/>
    <property type="match status" value="1"/>
</dbReference>
<feature type="region of interest" description="Disordered" evidence="1">
    <location>
        <begin position="1"/>
        <end position="38"/>
    </location>
</feature>
<dbReference type="Proteomes" id="UP001430584">
    <property type="component" value="Unassembled WGS sequence"/>
</dbReference>
<dbReference type="RefSeq" id="XP_066631745.1">
    <property type="nucleotide sequence ID" value="XM_066777650.1"/>
</dbReference>
<sequence>MHTTQLRSRGRVEGPSITSDEPLRSFSPSHDDSVDAITIDPSDNLSLAREDEAANAVQFWDQNNSPHETLHLPLTSEADQNDTTQIVNQLEEEGGTVDADDRGFPDNLNLDTPQRHIESAEQDTPPLLERNEDEGESELRNLAPEDPAEQHGISVVDDTDLVAIESPVTSKDVDVSTVDEKYPLDQGADPGLDNLTLDVSGTEDLDDPVYHHDRSSNPSSGPCDLDYNLDGPVEQVGFIQDEANAEVDSMCRTPDEAEDIEPSEPFIQASSHSPLRDQSLSTPLEAGHQTIIESLYRIKTQSTPSASPGTHTHPRPDLWAEWFQLAPHEIRACPHGSSMYGGYWSSNEPSEVTDSSSSSAAEFEKEVYFYSAGRADKTLLYALLDTGADRNFIRLDKAEAAGLELRPCTHLNFWAGDGSVVRPKYIARGARWRFVHKGGGIIWTDEFVVLEHMPRDVILGNGVIVKRSFLLSNETLCVLGLQALTLTKEERRKREEEERRKRLGDQERIKQQNLETRQQIIEKRQKKKLLQPKPEDNKDTEDEWYDCEEDSSIVATVGSRP</sequence>
<dbReference type="CDD" id="cd00303">
    <property type="entry name" value="retropepsin_like"/>
    <property type="match status" value="1"/>
</dbReference>
<dbReference type="InterPro" id="IPR021109">
    <property type="entry name" value="Peptidase_aspartic_dom_sf"/>
</dbReference>
<comment type="caution">
    <text evidence="2">The sequence shown here is derived from an EMBL/GenBank/DDBJ whole genome shotgun (WGS) entry which is preliminary data.</text>
</comment>
<feature type="region of interest" description="Disordered" evidence="1">
    <location>
        <begin position="199"/>
        <end position="222"/>
    </location>
</feature>
<dbReference type="GeneID" id="92010303"/>
<protein>
    <recommendedName>
        <fullName evidence="4">Peptidase A2 domain-containing protein</fullName>
    </recommendedName>
</protein>
<evidence type="ECO:0000313" key="3">
    <source>
        <dbReference type="Proteomes" id="UP001430584"/>
    </source>
</evidence>
<evidence type="ECO:0000256" key="1">
    <source>
        <dbReference type="SAM" id="MobiDB-lite"/>
    </source>
</evidence>
<proteinExistence type="predicted"/>
<evidence type="ECO:0008006" key="4">
    <source>
        <dbReference type="Google" id="ProtNLM"/>
    </source>
</evidence>
<dbReference type="Gene3D" id="2.40.70.10">
    <property type="entry name" value="Acid Proteases"/>
    <property type="match status" value="1"/>
</dbReference>
<feature type="region of interest" description="Disordered" evidence="1">
    <location>
        <begin position="116"/>
        <end position="155"/>
    </location>
</feature>
<organism evidence="2 3">
    <name type="scientific">Diplodia seriata</name>
    <dbReference type="NCBI Taxonomy" id="420778"/>
    <lineage>
        <taxon>Eukaryota</taxon>
        <taxon>Fungi</taxon>
        <taxon>Dikarya</taxon>
        <taxon>Ascomycota</taxon>
        <taxon>Pezizomycotina</taxon>
        <taxon>Dothideomycetes</taxon>
        <taxon>Dothideomycetes incertae sedis</taxon>
        <taxon>Botryosphaeriales</taxon>
        <taxon>Botryosphaeriaceae</taxon>
        <taxon>Diplodia</taxon>
    </lineage>
</organism>
<gene>
    <name evidence="2" type="ORF">SLS55_006218</name>
</gene>
<feature type="compositionally biased region" description="Basic and acidic residues" evidence="1">
    <location>
        <begin position="490"/>
        <end position="510"/>
    </location>
</feature>
<reference evidence="2 3" key="1">
    <citation type="submission" date="2024-02" db="EMBL/GenBank/DDBJ databases">
        <title>De novo assembly and annotation of 12 fungi associated with fruit tree decline syndrome in Ontario, Canada.</title>
        <authorList>
            <person name="Sulman M."/>
            <person name="Ellouze W."/>
            <person name="Ilyukhin E."/>
        </authorList>
    </citation>
    <scope>NUCLEOTIDE SEQUENCE [LARGE SCALE GENOMIC DNA]</scope>
    <source>
        <strain evidence="2 3">FDS-637</strain>
    </source>
</reference>
<name>A0ABR3CDL0_9PEZI</name>
<feature type="region of interest" description="Disordered" evidence="1">
    <location>
        <begin position="490"/>
        <end position="545"/>
    </location>
</feature>
<evidence type="ECO:0000313" key="2">
    <source>
        <dbReference type="EMBL" id="KAL0258716.1"/>
    </source>
</evidence>
<accession>A0ABR3CDL0</accession>
<dbReference type="EMBL" id="JAJVCZ030000006">
    <property type="protein sequence ID" value="KAL0258716.1"/>
    <property type="molecule type" value="Genomic_DNA"/>
</dbReference>
<keyword evidence="3" id="KW-1185">Reference proteome</keyword>